<keyword evidence="3" id="KW-1185">Reference proteome</keyword>
<evidence type="ECO:0000256" key="2">
    <source>
        <dbReference type="SAM" id="Phobius"/>
    </source>
</evidence>
<evidence type="ECO:0000313" key="4">
    <source>
        <dbReference type="RefSeq" id="XP_034234013.1"/>
    </source>
</evidence>
<dbReference type="Proteomes" id="UP000515158">
    <property type="component" value="Unplaced"/>
</dbReference>
<evidence type="ECO:0000256" key="1">
    <source>
        <dbReference type="SAM" id="MobiDB-lite"/>
    </source>
</evidence>
<keyword evidence="2" id="KW-0812">Transmembrane</keyword>
<dbReference type="InParanoid" id="A0A6P8Y3D8"/>
<name>A0A6P8Y3D8_THRPL</name>
<dbReference type="KEGG" id="tpal:117641028"/>
<gene>
    <name evidence="4" type="primary">LOC117641028</name>
</gene>
<feature type="non-terminal residue" evidence="4">
    <location>
        <position position="113"/>
    </location>
</feature>
<organism evidence="4">
    <name type="scientific">Thrips palmi</name>
    <name type="common">Melon thrips</name>
    <dbReference type="NCBI Taxonomy" id="161013"/>
    <lineage>
        <taxon>Eukaryota</taxon>
        <taxon>Metazoa</taxon>
        <taxon>Ecdysozoa</taxon>
        <taxon>Arthropoda</taxon>
        <taxon>Hexapoda</taxon>
        <taxon>Insecta</taxon>
        <taxon>Pterygota</taxon>
        <taxon>Neoptera</taxon>
        <taxon>Paraneoptera</taxon>
        <taxon>Thysanoptera</taxon>
        <taxon>Terebrantia</taxon>
        <taxon>Thripoidea</taxon>
        <taxon>Thripidae</taxon>
        <taxon>Thrips</taxon>
    </lineage>
</organism>
<dbReference type="AlphaFoldDB" id="A0A6P8Y3D8"/>
<protein>
    <submittedName>
        <fullName evidence="4">Uncharacterized protein LOC117641028</fullName>
    </submittedName>
</protein>
<feature type="transmembrane region" description="Helical" evidence="2">
    <location>
        <begin position="21"/>
        <end position="38"/>
    </location>
</feature>
<feature type="region of interest" description="Disordered" evidence="1">
    <location>
        <begin position="86"/>
        <end position="113"/>
    </location>
</feature>
<dbReference type="RefSeq" id="XP_034234013.1">
    <property type="nucleotide sequence ID" value="XM_034378122.1"/>
</dbReference>
<reference evidence="4" key="1">
    <citation type="submission" date="2025-08" db="UniProtKB">
        <authorList>
            <consortium name="RefSeq"/>
        </authorList>
    </citation>
    <scope>IDENTIFICATION</scope>
    <source>
        <tissue evidence="4">Total insect</tissue>
    </source>
</reference>
<proteinExistence type="predicted"/>
<evidence type="ECO:0000313" key="3">
    <source>
        <dbReference type="Proteomes" id="UP000515158"/>
    </source>
</evidence>
<accession>A0A6P8Y3D8</accession>
<keyword evidence="2" id="KW-1133">Transmembrane helix</keyword>
<keyword evidence="2" id="KW-0472">Membrane</keyword>
<dbReference type="GeneID" id="117641028"/>
<sequence>MRVARAVVGRRRYAGYAAGSWLRTLLLLFVVSFVWLQLHLAGLGLGFNGRGWRSNGQDGSEANDSAAILAMVPQVLHKYLMARPRNQTQAGPGGAAGAWPPAPGNDSVQRSFA</sequence>